<dbReference type="Proteomes" id="UP000008068">
    <property type="component" value="Unassembled WGS sequence"/>
</dbReference>
<evidence type="ECO:0008006" key="3">
    <source>
        <dbReference type="Google" id="ProtNLM"/>
    </source>
</evidence>
<dbReference type="OMA" id="NHFFFFV"/>
<reference evidence="2" key="1">
    <citation type="submission" date="2011-07" db="EMBL/GenBank/DDBJ databases">
        <authorList>
            <consortium name="Caenorhabditis brenneri Sequencing and Analysis Consortium"/>
            <person name="Wilson R.K."/>
        </authorList>
    </citation>
    <scope>NUCLEOTIDE SEQUENCE [LARGE SCALE GENOMIC DNA]</scope>
    <source>
        <strain evidence="2">PB2801</strain>
    </source>
</reference>
<dbReference type="HOGENOM" id="CLU_040220_2_0_1"/>
<evidence type="ECO:0000313" key="2">
    <source>
        <dbReference type="Proteomes" id="UP000008068"/>
    </source>
</evidence>
<dbReference type="PANTHER" id="PTHR21503">
    <property type="entry name" value="F-BOX-CONTAINING HYPOTHETICAL PROTEIN C.ELEGANS"/>
    <property type="match status" value="1"/>
</dbReference>
<dbReference type="eggNOG" id="ENOG502TIRJ">
    <property type="taxonomic scope" value="Eukaryota"/>
</dbReference>
<name>G0MHI5_CAEBE</name>
<proteinExistence type="predicted"/>
<sequence>MIFLATSKLKRMDTPDLTEEKALMKKDVIDLFLLSFESPKMKNLIQSMKWDRKKAGIFLRQDDGNLEITVLSKCGFDSKLVFTCGPLPHRSMKKAPKIELDINGDKLKLRIFQKFDNRTDVYLHKKYEPAMYSALIQYICDLFNERVFGSVLHKMNKNLKITKVSHMLVGSGRNVKSYDLDTFLRGISIEHVLVIAGKVTGDLPVDSPVYDVDCLFMTHGQKMKQVDLLNFRGEHAFFSEKKFNSLDVTTFLDRWIYGDVWNLETMIVYSEKPILVNHIRLIERYTAHAWIPAQRTRHYPYNKYMRSVLYNRDYNEIFDCADGYEIERKSDGLLATFKFSSNHFFFFVWHDRFPRPEKYFHY</sequence>
<accession>G0MHI5</accession>
<dbReference type="OrthoDB" id="5777451at2759"/>
<dbReference type="EMBL" id="GL379794">
    <property type="protein sequence ID" value="EGT57970.1"/>
    <property type="molecule type" value="Genomic_DNA"/>
</dbReference>
<dbReference type="PANTHER" id="PTHR21503:SF8">
    <property type="entry name" value="F-BOX ASSOCIATED DOMAIN-CONTAINING PROTEIN-RELATED"/>
    <property type="match status" value="1"/>
</dbReference>
<dbReference type="InParanoid" id="G0MHI5"/>
<evidence type="ECO:0000313" key="1">
    <source>
        <dbReference type="EMBL" id="EGT57970.1"/>
    </source>
</evidence>
<protein>
    <recommendedName>
        <fullName evidence="3">F-box associated domain-containing protein</fullName>
    </recommendedName>
</protein>
<organism evidence="2">
    <name type="scientific">Caenorhabditis brenneri</name>
    <name type="common">Nematode worm</name>
    <dbReference type="NCBI Taxonomy" id="135651"/>
    <lineage>
        <taxon>Eukaryota</taxon>
        <taxon>Metazoa</taxon>
        <taxon>Ecdysozoa</taxon>
        <taxon>Nematoda</taxon>
        <taxon>Chromadorea</taxon>
        <taxon>Rhabditida</taxon>
        <taxon>Rhabditina</taxon>
        <taxon>Rhabditomorpha</taxon>
        <taxon>Rhabditoidea</taxon>
        <taxon>Rhabditidae</taxon>
        <taxon>Peloderinae</taxon>
        <taxon>Caenorhabditis</taxon>
    </lineage>
</organism>
<gene>
    <name evidence="1" type="ORF">CAEBREN_14973</name>
</gene>
<dbReference type="AlphaFoldDB" id="G0MHI5"/>
<keyword evidence="2" id="KW-1185">Reference proteome</keyword>